<dbReference type="InterPro" id="IPR050736">
    <property type="entry name" value="Sensor_HK_Regulatory"/>
</dbReference>
<reference evidence="12" key="1">
    <citation type="submission" date="2016-10" db="EMBL/GenBank/DDBJ databases">
        <authorList>
            <person name="Varghese N."/>
            <person name="Submissions S."/>
        </authorList>
    </citation>
    <scope>NUCLEOTIDE SEQUENCE [LARGE SCALE GENOMIC DNA]</scope>
    <source>
        <strain evidence="12">Nm69</strain>
    </source>
</reference>
<dbReference type="PANTHER" id="PTHR43711:SF1">
    <property type="entry name" value="HISTIDINE KINASE 1"/>
    <property type="match status" value="1"/>
</dbReference>
<evidence type="ECO:0000256" key="2">
    <source>
        <dbReference type="ARBA" id="ARBA00004370"/>
    </source>
</evidence>
<dbReference type="PANTHER" id="PTHR43711">
    <property type="entry name" value="TWO-COMPONENT HISTIDINE KINASE"/>
    <property type="match status" value="1"/>
</dbReference>
<comment type="subcellular location">
    <subcellularLocation>
        <location evidence="2">Membrane</location>
    </subcellularLocation>
</comment>
<keyword evidence="5" id="KW-0808">Transferase</keyword>
<dbReference type="InterPro" id="IPR036097">
    <property type="entry name" value="HisK_dim/P_sf"/>
</dbReference>
<dbReference type="Gene3D" id="6.10.340.10">
    <property type="match status" value="1"/>
</dbReference>
<dbReference type="PROSITE" id="PS50885">
    <property type="entry name" value="HAMP"/>
    <property type="match status" value="1"/>
</dbReference>
<dbReference type="CDD" id="cd00075">
    <property type="entry name" value="HATPase"/>
    <property type="match status" value="1"/>
</dbReference>
<keyword evidence="8" id="KW-1133">Transmembrane helix</keyword>
<dbReference type="SUPFAM" id="SSF55874">
    <property type="entry name" value="ATPase domain of HSP90 chaperone/DNA topoisomerase II/histidine kinase"/>
    <property type="match status" value="1"/>
</dbReference>
<gene>
    <name evidence="11" type="ORF">SAMN05216302_10753</name>
</gene>
<sequence>MTVNADTADFLINTEHPISSKHQRYPKSFLKLILLGFSLVGAPLIAALIYSAITIDSLAERSHETIYQATEITHGNRVLADEVLAMERSLRQAVILSDLSLLEGYIHSHEKFEKTAENFTKLPLHAEHQLLLEKMRLSELIIYREILKIKDSPDSLTILQIQIESFTKLLAAVEDFKNLGNILINRYANEMLETANQVRSNIEIQLLAVIPFVIFLAIMFSILITRPIKQIDEAIYNLGQGELLKPINVTGPQNLKQLGKRLDWLRRRLLKLEKQKNQFLRHISHELKTPLTAIREGADLLAEGVTGNLSKKQQLIADILHSSSLQLQKRIEDLLSYSAIQAAEAALVKQPISLSKILEDTLQNQNLSIMSKKLKIIRNHQDIVYECDAEKIQTIIDNLLSNAIKFSPPCSNIEIKISHDKKCVKLDIKDSGAGIHKLDRDKIFEPFYQGQSIPDTHVKGTGLGLSIAQEFALAHGGRIFLMNFPEPGSYFRLVLPMQNN</sequence>
<dbReference type="Pfam" id="PF00512">
    <property type="entry name" value="HisKA"/>
    <property type="match status" value="1"/>
</dbReference>
<evidence type="ECO:0000256" key="1">
    <source>
        <dbReference type="ARBA" id="ARBA00000085"/>
    </source>
</evidence>
<dbReference type="SMART" id="SM00387">
    <property type="entry name" value="HATPase_c"/>
    <property type="match status" value="1"/>
</dbReference>
<feature type="transmembrane region" description="Helical" evidence="8">
    <location>
        <begin position="204"/>
        <end position="224"/>
    </location>
</feature>
<keyword evidence="6 11" id="KW-0418">Kinase</keyword>
<dbReference type="AlphaFoldDB" id="A0A1I4H9C6"/>
<feature type="domain" description="HAMP" evidence="10">
    <location>
        <begin position="222"/>
        <end position="274"/>
    </location>
</feature>
<keyword evidence="12" id="KW-1185">Reference proteome</keyword>
<dbReference type="EMBL" id="FOSP01000075">
    <property type="protein sequence ID" value="SFL38834.1"/>
    <property type="molecule type" value="Genomic_DNA"/>
</dbReference>
<evidence type="ECO:0000256" key="8">
    <source>
        <dbReference type="SAM" id="Phobius"/>
    </source>
</evidence>
<dbReference type="InterPro" id="IPR003660">
    <property type="entry name" value="HAMP_dom"/>
</dbReference>
<protein>
    <recommendedName>
        <fullName evidence="3">histidine kinase</fullName>
        <ecNumber evidence="3">2.7.13.3</ecNumber>
    </recommendedName>
</protein>
<keyword evidence="8" id="KW-0812">Transmembrane</keyword>
<evidence type="ECO:0000256" key="3">
    <source>
        <dbReference type="ARBA" id="ARBA00012438"/>
    </source>
</evidence>
<dbReference type="PRINTS" id="PR00344">
    <property type="entry name" value="BCTRLSENSOR"/>
</dbReference>
<dbReference type="InterPro" id="IPR005467">
    <property type="entry name" value="His_kinase_dom"/>
</dbReference>
<dbReference type="SUPFAM" id="SSF47384">
    <property type="entry name" value="Homodimeric domain of signal transducing histidine kinase"/>
    <property type="match status" value="1"/>
</dbReference>
<accession>A0A1I4H9C6</accession>
<dbReference type="GO" id="GO:0000155">
    <property type="term" value="F:phosphorelay sensor kinase activity"/>
    <property type="evidence" value="ECO:0007669"/>
    <property type="project" value="InterPro"/>
</dbReference>
<evidence type="ECO:0000256" key="6">
    <source>
        <dbReference type="ARBA" id="ARBA00022777"/>
    </source>
</evidence>
<evidence type="ECO:0000256" key="4">
    <source>
        <dbReference type="ARBA" id="ARBA00022553"/>
    </source>
</evidence>
<organism evidence="11 12">
    <name type="scientific">Nitrosomonas aestuarii</name>
    <dbReference type="NCBI Taxonomy" id="52441"/>
    <lineage>
        <taxon>Bacteria</taxon>
        <taxon>Pseudomonadati</taxon>
        <taxon>Pseudomonadota</taxon>
        <taxon>Betaproteobacteria</taxon>
        <taxon>Nitrosomonadales</taxon>
        <taxon>Nitrosomonadaceae</taxon>
        <taxon>Nitrosomonas</taxon>
    </lineage>
</organism>
<keyword evidence="4" id="KW-0597">Phosphoprotein</keyword>
<dbReference type="Proteomes" id="UP000199533">
    <property type="component" value="Unassembled WGS sequence"/>
</dbReference>
<evidence type="ECO:0000256" key="7">
    <source>
        <dbReference type="ARBA" id="ARBA00023012"/>
    </source>
</evidence>
<dbReference type="Gene3D" id="1.10.287.130">
    <property type="match status" value="1"/>
</dbReference>
<feature type="domain" description="Histidine kinase" evidence="9">
    <location>
        <begin position="282"/>
        <end position="499"/>
    </location>
</feature>
<comment type="catalytic activity">
    <reaction evidence="1">
        <text>ATP + protein L-histidine = ADP + protein N-phospho-L-histidine.</text>
        <dbReference type="EC" id="2.7.13.3"/>
    </reaction>
</comment>
<dbReference type="Gene3D" id="3.30.565.10">
    <property type="entry name" value="Histidine kinase-like ATPase, C-terminal domain"/>
    <property type="match status" value="1"/>
</dbReference>
<dbReference type="EC" id="2.7.13.3" evidence="3"/>
<dbReference type="Pfam" id="PF02518">
    <property type="entry name" value="HATPase_c"/>
    <property type="match status" value="1"/>
</dbReference>
<dbReference type="STRING" id="52441.SAMN05216302_10753"/>
<evidence type="ECO:0000259" key="10">
    <source>
        <dbReference type="PROSITE" id="PS50885"/>
    </source>
</evidence>
<dbReference type="OrthoDB" id="9804645at2"/>
<feature type="transmembrane region" description="Helical" evidence="8">
    <location>
        <begin position="29"/>
        <end position="53"/>
    </location>
</feature>
<evidence type="ECO:0000259" key="9">
    <source>
        <dbReference type="PROSITE" id="PS50109"/>
    </source>
</evidence>
<keyword evidence="7" id="KW-0902">Two-component regulatory system</keyword>
<dbReference type="CDD" id="cd00082">
    <property type="entry name" value="HisKA"/>
    <property type="match status" value="1"/>
</dbReference>
<dbReference type="PROSITE" id="PS50109">
    <property type="entry name" value="HIS_KIN"/>
    <property type="match status" value="1"/>
</dbReference>
<dbReference type="InterPro" id="IPR003661">
    <property type="entry name" value="HisK_dim/P_dom"/>
</dbReference>
<dbReference type="InterPro" id="IPR036890">
    <property type="entry name" value="HATPase_C_sf"/>
</dbReference>
<dbReference type="GO" id="GO:0016020">
    <property type="term" value="C:membrane"/>
    <property type="evidence" value="ECO:0007669"/>
    <property type="project" value="UniProtKB-SubCell"/>
</dbReference>
<name>A0A1I4H9C6_9PROT</name>
<evidence type="ECO:0000256" key="5">
    <source>
        <dbReference type="ARBA" id="ARBA00022679"/>
    </source>
</evidence>
<dbReference type="InterPro" id="IPR003594">
    <property type="entry name" value="HATPase_dom"/>
</dbReference>
<dbReference type="InterPro" id="IPR004358">
    <property type="entry name" value="Sig_transdc_His_kin-like_C"/>
</dbReference>
<proteinExistence type="predicted"/>
<evidence type="ECO:0000313" key="12">
    <source>
        <dbReference type="Proteomes" id="UP000199533"/>
    </source>
</evidence>
<dbReference type="SMART" id="SM00388">
    <property type="entry name" value="HisKA"/>
    <property type="match status" value="1"/>
</dbReference>
<evidence type="ECO:0000313" key="11">
    <source>
        <dbReference type="EMBL" id="SFL38834.1"/>
    </source>
</evidence>
<keyword evidence="8" id="KW-0472">Membrane</keyword>